<keyword evidence="3" id="KW-1185">Reference proteome</keyword>
<reference evidence="2 3" key="1">
    <citation type="submission" date="2009-01" db="EMBL/GenBank/DDBJ databases">
        <authorList>
            <person name="Fulton L."/>
            <person name="Clifton S."/>
            <person name="Fulton B."/>
            <person name="Xu J."/>
            <person name="Minx P."/>
            <person name="Pepin K.H."/>
            <person name="Johnson M."/>
            <person name="Bhonagiri V."/>
            <person name="Nash W.E."/>
            <person name="Mardis E.R."/>
            <person name="Wilson R.K."/>
        </authorList>
    </citation>
    <scope>NUCLEOTIDE SEQUENCE [LARGE SCALE GENOMIC DNA]</scope>
    <source>
        <strain evidence="2 3">DSM 15981</strain>
    </source>
</reference>
<accession>C0DAQ6</accession>
<reference evidence="2 3" key="2">
    <citation type="submission" date="2009-02" db="EMBL/GenBank/DDBJ databases">
        <title>Draft genome sequence of Clostridium asparagiforme (DSM 15981).</title>
        <authorList>
            <person name="Sudarsanam P."/>
            <person name="Ley R."/>
            <person name="Guruge J."/>
            <person name="Turnbaugh P.J."/>
            <person name="Mahowald M."/>
            <person name="Liep D."/>
            <person name="Gordon J."/>
        </authorList>
    </citation>
    <scope>NUCLEOTIDE SEQUENCE [LARGE SCALE GENOMIC DNA]</scope>
    <source>
        <strain evidence="2 3">DSM 15981</strain>
    </source>
</reference>
<keyword evidence="1" id="KW-0812">Transmembrane</keyword>
<sequence>MLSAIFLLLSLWYSLRFLPFPNISGCSTCSILFILLIEQVRNKFLIFFITLYVLSKFYLYFYALFLYLFPVIV</sequence>
<name>C0DAQ6_9FIRM</name>
<evidence type="ECO:0000313" key="2">
    <source>
        <dbReference type="EMBL" id="EEG51519.1"/>
    </source>
</evidence>
<comment type="caution">
    <text evidence="2">The sequence shown here is derived from an EMBL/GenBank/DDBJ whole genome shotgun (WGS) entry which is preliminary data.</text>
</comment>
<protein>
    <submittedName>
        <fullName evidence="2">Uncharacterized protein</fullName>
    </submittedName>
</protein>
<dbReference type="AlphaFoldDB" id="C0DAQ6"/>
<organism evidence="2 3">
    <name type="scientific">[Clostridium] asparagiforme DSM 15981</name>
    <dbReference type="NCBI Taxonomy" id="518636"/>
    <lineage>
        <taxon>Bacteria</taxon>
        <taxon>Bacillati</taxon>
        <taxon>Bacillota</taxon>
        <taxon>Clostridia</taxon>
        <taxon>Lachnospirales</taxon>
        <taxon>Lachnospiraceae</taxon>
        <taxon>Enterocloster</taxon>
    </lineage>
</organism>
<evidence type="ECO:0000313" key="3">
    <source>
        <dbReference type="Proteomes" id="UP000004756"/>
    </source>
</evidence>
<keyword evidence="1" id="KW-0472">Membrane</keyword>
<dbReference type="HOGENOM" id="CLU_2697981_0_0_9"/>
<dbReference type="Proteomes" id="UP000004756">
    <property type="component" value="Unassembled WGS sequence"/>
</dbReference>
<gene>
    <name evidence="2" type="ORF">CLOSTASPAR_06360</name>
</gene>
<proteinExistence type="predicted"/>
<feature type="transmembrane region" description="Helical" evidence="1">
    <location>
        <begin position="44"/>
        <end position="69"/>
    </location>
</feature>
<dbReference type="EMBL" id="ACCJ01000539">
    <property type="protein sequence ID" value="EEG51519.1"/>
    <property type="molecule type" value="Genomic_DNA"/>
</dbReference>
<keyword evidence="1" id="KW-1133">Transmembrane helix</keyword>
<evidence type="ECO:0000256" key="1">
    <source>
        <dbReference type="SAM" id="Phobius"/>
    </source>
</evidence>
<feature type="transmembrane region" description="Helical" evidence="1">
    <location>
        <begin position="20"/>
        <end position="37"/>
    </location>
</feature>